<dbReference type="KEGG" id="ngr:NAEGRDRAFT_64901"/>
<dbReference type="PROSITE" id="PS50885">
    <property type="entry name" value="HAMP"/>
    <property type="match status" value="1"/>
</dbReference>
<dbReference type="CDD" id="cd07302">
    <property type="entry name" value="CHD"/>
    <property type="match status" value="1"/>
</dbReference>
<evidence type="ECO:0000313" key="5">
    <source>
        <dbReference type="Proteomes" id="UP000006671"/>
    </source>
</evidence>
<dbReference type="GO" id="GO:0035556">
    <property type="term" value="P:intracellular signal transduction"/>
    <property type="evidence" value="ECO:0007669"/>
    <property type="project" value="InterPro"/>
</dbReference>
<dbReference type="Gene3D" id="6.10.340.10">
    <property type="match status" value="1"/>
</dbReference>
<accession>D2V7R7</accession>
<feature type="transmembrane region" description="Helical" evidence="1">
    <location>
        <begin position="90"/>
        <end position="117"/>
    </location>
</feature>
<dbReference type="GO" id="GO:0006171">
    <property type="term" value="P:cAMP biosynthetic process"/>
    <property type="evidence" value="ECO:0007669"/>
    <property type="project" value="TreeGrafter"/>
</dbReference>
<dbReference type="Pfam" id="PF00211">
    <property type="entry name" value="Guanylate_cyc"/>
    <property type="match status" value="1"/>
</dbReference>
<evidence type="ECO:0000313" key="4">
    <source>
        <dbReference type="EMBL" id="EFC47048.1"/>
    </source>
</evidence>
<dbReference type="PANTHER" id="PTHR43081:SF1">
    <property type="entry name" value="ADENYLATE CYCLASE, TERMINAL-DIFFERENTIATION SPECIFIC"/>
    <property type="match status" value="1"/>
</dbReference>
<dbReference type="SUPFAM" id="SSF55073">
    <property type="entry name" value="Nucleotide cyclase"/>
    <property type="match status" value="1"/>
</dbReference>
<evidence type="ECO:0000259" key="3">
    <source>
        <dbReference type="PROSITE" id="PS50885"/>
    </source>
</evidence>
<dbReference type="Proteomes" id="UP000006671">
    <property type="component" value="Unassembled WGS sequence"/>
</dbReference>
<dbReference type="InterPro" id="IPR029787">
    <property type="entry name" value="Nucleotide_cyclase"/>
</dbReference>
<dbReference type="InParanoid" id="D2V7R7"/>
<reference evidence="4 5" key="1">
    <citation type="journal article" date="2010" name="Cell">
        <title>The genome of Naegleria gruberi illuminates early eukaryotic versatility.</title>
        <authorList>
            <person name="Fritz-Laylin L.K."/>
            <person name="Prochnik S.E."/>
            <person name="Ginger M.L."/>
            <person name="Dacks J.B."/>
            <person name="Carpenter M.L."/>
            <person name="Field M.C."/>
            <person name="Kuo A."/>
            <person name="Paredez A."/>
            <person name="Chapman J."/>
            <person name="Pham J."/>
            <person name="Shu S."/>
            <person name="Neupane R."/>
            <person name="Cipriano M."/>
            <person name="Mancuso J."/>
            <person name="Tu H."/>
            <person name="Salamov A."/>
            <person name="Lindquist E."/>
            <person name="Shapiro H."/>
            <person name="Lucas S."/>
            <person name="Grigoriev I.V."/>
            <person name="Cande W.Z."/>
            <person name="Fulton C."/>
            <person name="Rokhsar D.S."/>
            <person name="Dawson S.C."/>
        </authorList>
    </citation>
    <scope>NUCLEOTIDE SEQUENCE [LARGE SCALE GENOMIC DNA]</scope>
    <source>
        <strain evidence="4 5">NEG-M</strain>
    </source>
</reference>
<dbReference type="PROSITE" id="PS50125">
    <property type="entry name" value="GUANYLATE_CYCLASE_2"/>
    <property type="match status" value="1"/>
</dbReference>
<dbReference type="EMBL" id="GG738856">
    <property type="protein sequence ID" value="EFC47048.1"/>
    <property type="molecule type" value="Genomic_DNA"/>
</dbReference>
<keyword evidence="1" id="KW-0812">Transmembrane</keyword>
<dbReference type="AlphaFoldDB" id="D2V7R7"/>
<dbReference type="Gene3D" id="3.30.70.1230">
    <property type="entry name" value="Nucleotide cyclase"/>
    <property type="match status" value="1"/>
</dbReference>
<dbReference type="Gene3D" id="3.30.450.20">
    <property type="entry name" value="PAS domain"/>
    <property type="match status" value="1"/>
</dbReference>
<dbReference type="GeneID" id="8861225"/>
<feature type="transmembrane region" description="Helical" evidence="1">
    <location>
        <begin position="462"/>
        <end position="487"/>
    </location>
</feature>
<dbReference type="PANTHER" id="PTHR43081">
    <property type="entry name" value="ADENYLATE CYCLASE, TERMINAL-DIFFERENTIATION SPECIFIC-RELATED"/>
    <property type="match status" value="1"/>
</dbReference>
<dbReference type="VEuPathDB" id="AmoebaDB:NAEGRDRAFT_64901"/>
<dbReference type="GO" id="GO:0016020">
    <property type="term" value="C:membrane"/>
    <property type="evidence" value="ECO:0007669"/>
    <property type="project" value="InterPro"/>
</dbReference>
<dbReference type="SMART" id="SM00044">
    <property type="entry name" value="CYCc"/>
    <property type="match status" value="1"/>
</dbReference>
<dbReference type="InterPro" id="IPR001054">
    <property type="entry name" value="A/G_cyclase"/>
</dbReference>
<evidence type="ECO:0000256" key="1">
    <source>
        <dbReference type="SAM" id="Phobius"/>
    </source>
</evidence>
<feature type="domain" description="HAMP" evidence="3">
    <location>
        <begin position="489"/>
        <end position="542"/>
    </location>
</feature>
<dbReference type="InterPro" id="IPR050697">
    <property type="entry name" value="Adenylyl/Guanylyl_Cyclase_3/4"/>
</dbReference>
<evidence type="ECO:0000259" key="2">
    <source>
        <dbReference type="PROSITE" id="PS50125"/>
    </source>
</evidence>
<dbReference type="OrthoDB" id="60033at2759"/>
<dbReference type="RefSeq" id="XP_002679792.1">
    <property type="nucleotide sequence ID" value="XM_002679746.1"/>
</dbReference>
<protein>
    <submittedName>
        <fullName evidence="4">Predicted protein</fullName>
    </submittedName>
</protein>
<feature type="domain" description="Guanylate cyclase" evidence="2">
    <location>
        <begin position="570"/>
        <end position="702"/>
    </location>
</feature>
<gene>
    <name evidence="4" type="ORF">NAEGRDRAFT_64901</name>
</gene>
<keyword evidence="1" id="KW-0472">Membrane</keyword>
<sequence length="833" mass="94325">MTGKGNRIQPELARKHFQQQNSAPEEGRFSQYSLYNINNTNNTNNSNNVSLPPSSFGQVIVGNEMFDADTEASTSVYGLQQQTLYISFKFSLLGAMCTLILSPILLLTIISITFSLITANQIENLVVTSAVEKANTYVSNYLDTCIILAAAQRQQVFDDYYMKETSDDLFYSSENYQTIFKILARTHSQHKLLVFLMDFTPPNGDYLYVNSVDSSDYSSDTNLPWYRQYYEKRQKLYFVFNPSSNTTYLDTYQLTRNGTFIAIAKKEDYPSVYDPRNDEYYKLSHIYEKAITPIALQVADYVEEQVYVSYQESIYSPFNSSKYIGVVSTTVVIKQLVEFVQSFKFSTNGILGIIELNKNGDGTYRKRVIAYKDLKTLVIQNSDGSLSIPEAEEIPNEMLRHIIVNIIPSTTEKVYAGRKSLNRFHYGAVNLMSFDVVSSSEGFNVEWLVFISAPETDFIGNLLLMSGLNVVVSVIFVIVSIVIAYYISVKVSRPLGYFSNESKAISRLEVNRSLPLKTRIREIIELGEAFDKMKTTLRSFMRFVPKHLIVEMVEKGIEMKLGGAMLDNITILFSDVENFTTWSEELPPQLLITHVSEYFHVMTEEIVKEQGTLDKYIGDSVMALWGAPSAMMNTALPACRAAIKCQTAMRRLREKWDLEGKPLFRCRIGLHTGSCVVGNIGSIWRLNYTCMGDAVNLASRLEGQNKVYGTEVMISESTAGQPEIFETFTLRKLDKVSVKGKSVGCTVYELQSKNLEFSSTFYAKGEKAAFIQKYESALDQYFAGSFEQACMEFNTCAKLFAGDKATQTMIERCNYYIQNPPENWTGVHVASEK</sequence>
<name>D2V7R7_NAEGR</name>
<dbReference type="InterPro" id="IPR003660">
    <property type="entry name" value="HAMP_dom"/>
</dbReference>
<organism evidence="5">
    <name type="scientific">Naegleria gruberi</name>
    <name type="common">Amoeba</name>
    <dbReference type="NCBI Taxonomy" id="5762"/>
    <lineage>
        <taxon>Eukaryota</taxon>
        <taxon>Discoba</taxon>
        <taxon>Heterolobosea</taxon>
        <taxon>Tetramitia</taxon>
        <taxon>Eutetramitia</taxon>
        <taxon>Vahlkampfiidae</taxon>
        <taxon>Naegleria</taxon>
    </lineage>
</organism>
<keyword evidence="1" id="KW-1133">Transmembrane helix</keyword>
<proteinExistence type="predicted"/>
<keyword evidence="5" id="KW-1185">Reference proteome</keyword>
<dbReference type="eggNOG" id="KOG4171">
    <property type="taxonomic scope" value="Eukaryota"/>
</dbReference>